<protein>
    <recommendedName>
        <fullName evidence="3">Thioredoxin-like fold domain-containing protein</fullName>
    </recommendedName>
</protein>
<dbReference type="PANTHER" id="PTHR12289:SF41">
    <property type="entry name" value="FAILED AXON CONNECTIONS-RELATED"/>
    <property type="match status" value="1"/>
</dbReference>
<proteinExistence type="inferred from homology"/>
<feature type="domain" description="Thioredoxin-like fold" evidence="3">
    <location>
        <begin position="38"/>
        <end position="135"/>
    </location>
</feature>
<dbReference type="GO" id="GO:0005737">
    <property type="term" value="C:cytoplasm"/>
    <property type="evidence" value="ECO:0007669"/>
    <property type="project" value="TreeGrafter"/>
</dbReference>
<comment type="similarity">
    <text evidence="1">Belongs to the FAX family.</text>
</comment>
<evidence type="ECO:0000256" key="1">
    <source>
        <dbReference type="ARBA" id="ARBA00006475"/>
    </source>
</evidence>
<dbReference type="InterPro" id="IPR040079">
    <property type="entry name" value="Glutathione_S-Trfase"/>
</dbReference>
<sequence>MAGDAEPEAATASAPGTTPHLIIYSLDQEHSTYSMSFFVTKLHLRLRHAVIPYENALGSRDAAPKKKIPYVKFTETGELMGDSALIVERLIKEGKLEDLDKALSPEQKAVDYCLRVMIEDRLYYLVNYERWYGNYYTMRDKLFGHLPFGVKQTMGLLSFQFLKMMLYFQGTGRHSAEEVRHFTEEAIGAIAGFAEAAYEKAGKGGSGVFWILGGEMPTEADFTVFGALSGYLVNHEVQPATSSMVRSHPALVDYIERIHGAYFADYSHLPCSVASWPSNI</sequence>
<evidence type="ECO:0000256" key="2">
    <source>
        <dbReference type="ARBA" id="ARBA00007409"/>
    </source>
</evidence>
<dbReference type="InterPro" id="IPR050931">
    <property type="entry name" value="Mito_Protein_Transport_Metaxin"/>
</dbReference>
<dbReference type="SFLD" id="SFLDS00019">
    <property type="entry name" value="Glutathione_Transferase_(cytos"/>
    <property type="match status" value="1"/>
</dbReference>
<keyword evidence="5" id="KW-1185">Reference proteome</keyword>
<reference evidence="4" key="1">
    <citation type="submission" date="2023-06" db="EMBL/GenBank/DDBJ databases">
        <title>Genome-scale phylogeny and comparative genomics of the fungal order Sordariales.</title>
        <authorList>
            <consortium name="Lawrence Berkeley National Laboratory"/>
            <person name="Hensen N."/>
            <person name="Bonometti L."/>
            <person name="Westerberg I."/>
            <person name="Brannstrom I.O."/>
            <person name="Guillou S."/>
            <person name="Cros-Aarteil S."/>
            <person name="Calhoun S."/>
            <person name="Haridas S."/>
            <person name="Kuo A."/>
            <person name="Mondo S."/>
            <person name="Pangilinan J."/>
            <person name="Riley R."/>
            <person name="Labutti K."/>
            <person name="Andreopoulos B."/>
            <person name="Lipzen A."/>
            <person name="Chen C."/>
            <person name="Yanf M."/>
            <person name="Daum C."/>
            <person name="Ng V."/>
            <person name="Clum A."/>
            <person name="Steindorff A."/>
            <person name="Ohm R."/>
            <person name="Martin F."/>
            <person name="Silar P."/>
            <person name="Natvig D."/>
            <person name="Lalanne C."/>
            <person name="Gautier V."/>
            <person name="Ament-Velasquez S.L."/>
            <person name="Kruys A."/>
            <person name="Hutchinson M.I."/>
            <person name="Powell A.J."/>
            <person name="Barry K."/>
            <person name="Miller A.N."/>
            <person name="Grigoriev I.V."/>
            <person name="Debuchy R."/>
            <person name="Gladieux P."/>
            <person name="Thoren M.H."/>
            <person name="Johannesson H."/>
        </authorList>
    </citation>
    <scope>NUCLEOTIDE SEQUENCE</scope>
    <source>
        <strain evidence="4">CBS 606.72</strain>
    </source>
</reference>
<dbReference type="PANTHER" id="PTHR12289">
    <property type="entry name" value="METAXIN RELATED"/>
    <property type="match status" value="1"/>
</dbReference>
<dbReference type="SFLD" id="SFLDG01200">
    <property type="entry name" value="SUF1.1"/>
    <property type="match status" value="1"/>
</dbReference>
<evidence type="ECO:0000259" key="3">
    <source>
        <dbReference type="Pfam" id="PF17172"/>
    </source>
</evidence>
<dbReference type="Pfam" id="PF17172">
    <property type="entry name" value="GST_N_4"/>
    <property type="match status" value="1"/>
</dbReference>
<organism evidence="4 5">
    <name type="scientific">Immersiella caudata</name>
    <dbReference type="NCBI Taxonomy" id="314043"/>
    <lineage>
        <taxon>Eukaryota</taxon>
        <taxon>Fungi</taxon>
        <taxon>Dikarya</taxon>
        <taxon>Ascomycota</taxon>
        <taxon>Pezizomycotina</taxon>
        <taxon>Sordariomycetes</taxon>
        <taxon>Sordariomycetidae</taxon>
        <taxon>Sordariales</taxon>
        <taxon>Lasiosphaeriaceae</taxon>
        <taxon>Immersiella</taxon>
    </lineage>
</organism>
<dbReference type="InterPro" id="IPR012336">
    <property type="entry name" value="Thioredoxin-like_fold"/>
</dbReference>
<name>A0AA39XDD6_9PEZI</name>
<evidence type="ECO:0000313" key="5">
    <source>
        <dbReference type="Proteomes" id="UP001175000"/>
    </source>
</evidence>
<dbReference type="AlphaFoldDB" id="A0AA39XDD6"/>
<dbReference type="Proteomes" id="UP001175000">
    <property type="component" value="Unassembled WGS sequence"/>
</dbReference>
<dbReference type="InterPro" id="IPR026928">
    <property type="entry name" value="FAX/IsoI-like"/>
</dbReference>
<evidence type="ECO:0000313" key="4">
    <source>
        <dbReference type="EMBL" id="KAK0631630.1"/>
    </source>
</evidence>
<dbReference type="EMBL" id="JAULSU010000001">
    <property type="protein sequence ID" value="KAK0631630.1"/>
    <property type="molecule type" value="Genomic_DNA"/>
</dbReference>
<comment type="similarity">
    <text evidence="2">Belongs to the GST superfamily.</text>
</comment>
<accession>A0AA39XDD6</accession>
<dbReference type="SFLD" id="SFLDG01180">
    <property type="entry name" value="SUF1"/>
    <property type="match status" value="1"/>
</dbReference>
<comment type="caution">
    <text evidence="4">The sequence shown here is derived from an EMBL/GenBank/DDBJ whole genome shotgun (WGS) entry which is preliminary data.</text>
</comment>
<gene>
    <name evidence="4" type="ORF">B0T14DRAFT_417634</name>
</gene>